<proteinExistence type="inferred from homology"/>
<comment type="cofactor">
    <cofactor evidence="1">
        <name>FMN</name>
        <dbReference type="ChEBI" id="CHEBI:58210"/>
    </cofactor>
</comment>
<dbReference type="GO" id="GO:0010181">
    <property type="term" value="F:FMN binding"/>
    <property type="evidence" value="ECO:0007669"/>
    <property type="project" value="InterPro"/>
</dbReference>
<dbReference type="PIRSF" id="PIRSF005243">
    <property type="entry name" value="ROO"/>
    <property type="match status" value="1"/>
</dbReference>
<dbReference type="PROSITE" id="PS00201">
    <property type="entry name" value="FLAVODOXIN"/>
    <property type="match status" value="1"/>
</dbReference>
<dbReference type="GO" id="GO:0046872">
    <property type="term" value="F:metal ion binding"/>
    <property type="evidence" value="ECO:0007669"/>
    <property type="project" value="InterPro"/>
</dbReference>
<dbReference type="InterPro" id="IPR001226">
    <property type="entry name" value="Flavodoxin_CS"/>
</dbReference>
<dbReference type="Pfam" id="PF00258">
    <property type="entry name" value="Flavodoxin_1"/>
    <property type="match status" value="1"/>
</dbReference>
<dbReference type="PANTHER" id="PTHR43717">
    <property type="entry name" value="ANAEROBIC NITRIC OXIDE REDUCTASE FLAVORUBREDOXIN"/>
    <property type="match status" value="1"/>
</dbReference>
<dbReference type="PANTHER" id="PTHR43717:SF1">
    <property type="entry name" value="ANAEROBIC NITRIC OXIDE REDUCTASE FLAVORUBREDOXIN"/>
    <property type="match status" value="1"/>
</dbReference>
<protein>
    <submittedName>
        <fullName evidence="4">Flavodoxin</fullName>
    </submittedName>
</protein>
<dbReference type="Gene3D" id="3.40.50.360">
    <property type="match status" value="1"/>
</dbReference>
<dbReference type="PATRIC" id="fig|328812.4.peg.2388"/>
<comment type="caution">
    <text evidence="4">The sequence shown here is derived from an EMBL/GenBank/DDBJ whole genome shotgun (WGS) entry which is preliminary data.</text>
</comment>
<feature type="domain" description="Flavodoxin-like" evidence="3">
    <location>
        <begin position="252"/>
        <end position="391"/>
    </location>
</feature>
<dbReference type="Gene3D" id="3.60.15.10">
    <property type="entry name" value="Ribonuclease Z/Hydroxyacylglutathione hydrolase-like"/>
    <property type="match status" value="1"/>
</dbReference>
<gene>
    <name evidence="4" type="ORF">ACM15_09115</name>
</gene>
<dbReference type="GeneID" id="69982198"/>
<accession>A0A0J6CP96</accession>
<dbReference type="CDD" id="cd07709">
    <property type="entry name" value="flavodiiron_proteins_MBL-fold"/>
    <property type="match status" value="1"/>
</dbReference>
<organism evidence="4 5">
    <name type="scientific">Parabacteroides goldsteinii</name>
    <dbReference type="NCBI Taxonomy" id="328812"/>
    <lineage>
        <taxon>Bacteria</taxon>
        <taxon>Pseudomonadati</taxon>
        <taxon>Bacteroidota</taxon>
        <taxon>Bacteroidia</taxon>
        <taxon>Bacteroidales</taxon>
        <taxon>Tannerellaceae</taxon>
        <taxon>Parabacteroides</taxon>
    </lineage>
</organism>
<comment type="similarity">
    <text evidence="2">In the N-terminal section; belongs to the zinc metallo-hydrolase group 3 family.</text>
</comment>
<dbReference type="SMART" id="SM00849">
    <property type="entry name" value="Lactamase_B"/>
    <property type="match status" value="1"/>
</dbReference>
<dbReference type="InterPro" id="IPR029039">
    <property type="entry name" value="Flavoprotein-like_sf"/>
</dbReference>
<dbReference type="SUPFAM" id="SSF52218">
    <property type="entry name" value="Flavoproteins"/>
    <property type="match status" value="1"/>
</dbReference>
<evidence type="ECO:0000256" key="2">
    <source>
        <dbReference type="ARBA" id="ARBA00007121"/>
    </source>
</evidence>
<dbReference type="RefSeq" id="WP_010801875.1">
    <property type="nucleotide sequence ID" value="NZ_CAJSYT010000014.1"/>
</dbReference>
<evidence type="ECO:0000259" key="3">
    <source>
        <dbReference type="PROSITE" id="PS50902"/>
    </source>
</evidence>
<sequence>MYKLKEIADKVYYVGVNDRQKALFENMWPLPYGVSYNSYLIVDEKTVLIDTVDVCYSDIFLKKIADALDGRTLDYLVVNHMEPDHAGSIRLLRQQYPDVQIIGNKQTFGMLDGYHNITTGLYEVKEGDTLNIGRHQLSFYMAPMVHWPEVMVTYDSTDKLLFSADAFGTYGTLDGGVIDEEMNVDHYWEEMIRYYSNIVGKYGNPVQRALQKLSALEINTICSTHGPVWRKYAHKAIEIYDRLSRYEGEDGVVVIYGSMYGNTEQMAEAIASSLSANGVKNIVLHNVSKSPASYILKDVFKYKGVIIGSPTYSNSLFPEVEAILSKIEMREVKNRLYGYFGSFTWAGAAVKRLTAFGEKMKWETVGTPVEQKQGLKADKYEECWALGEAMANKLKIEN</sequence>
<dbReference type="EMBL" id="LFJV01000025">
    <property type="protein sequence ID" value="KMM33974.1"/>
    <property type="molecule type" value="Genomic_DNA"/>
</dbReference>
<evidence type="ECO:0000256" key="1">
    <source>
        <dbReference type="ARBA" id="ARBA00001917"/>
    </source>
</evidence>
<dbReference type="InterPro" id="IPR016440">
    <property type="entry name" value="Rubredoxin-O_OxRdtase"/>
</dbReference>
<dbReference type="InterPro" id="IPR045761">
    <property type="entry name" value="ODP_dom"/>
</dbReference>
<dbReference type="GO" id="GO:0016491">
    <property type="term" value="F:oxidoreductase activity"/>
    <property type="evidence" value="ECO:0007669"/>
    <property type="project" value="InterPro"/>
</dbReference>
<dbReference type="Proteomes" id="UP000036166">
    <property type="component" value="Unassembled WGS sequence"/>
</dbReference>
<dbReference type="Pfam" id="PF19583">
    <property type="entry name" value="ODP"/>
    <property type="match status" value="1"/>
</dbReference>
<dbReference type="InterPro" id="IPR036866">
    <property type="entry name" value="RibonucZ/Hydroxyglut_hydro"/>
</dbReference>
<dbReference type="InterPro" id="IPR001279">
    <property type="entry name" value="Metallo-B-lactamas"/>
</dbReference>
<dbReference type="InterPro" id="IPR008254">
    <property type="entry name" value="Flavodoxin/NO_synth"/>
</dbReference>
<name>A0A0J6CP96_9BACT</name>
<dbReference type="AlphaFoldDB" id="A0A0J6CP96"/>
<evidence type="ECO:0000313" key="4">
    <source>
        <dbReference type="EMBL" id="KMM33974.1"/>
    </source>
</evidence>
<dbReference type="PROSITE" id="PS50902">
    <property type="entry name" value="FLAVODOXIN_LIKE"/>
    <property type="match status" value="1"/>
</dbReference>
<dbReference type="SUPFAM" id="SSF56281">
    <property type="entry name" value="Metallo-hydrolase/oxidoreductase"/>
    <property type="match status" value="1"/>
</dbReference>
<dbReference type="GO" id="GO:0009055">
    <property type="term" value="F:electron transfer activity"/>
    <property type="evidence" value="ECO:0007669"/>
    <property type="project" value="InterPro"/>
</dbReference>
<evidence type="ECO:0000313" key="5">
    <source>
        <dbReference type="Proteomes" id="UP000036166"/>
    </source>
</evidence>
<reference evidence="4 5" key="1">
    <citation type="submission" date="2015-06" db="EMBL/GenBank/DDBJ databases">
        <title>Draft Genome Sequence of Parabacteroides goldsteinii with Putative Novel Metallo-Beta-Lactamases Isolated from a Blood Culture from a Human Patient.</title>
        <authorList>
            <person name="Krogh T.J."/>
            <person name="Agergaard C.N."/>
            <person name="Moller-Jensen J."/>
            <person name="Justesen U.S."/>
        </authorList>
    </citation>
    <scope>NUCLEOTIDE SEQUENCE [LARGE SCALE GENOMIC DNA]</scope>
    <source>
        <strain evidence="4 5">910340</strain>
    </source>
</reference>